<evidence type="ECO:0000256" key="1">
    <source>
        <dbReference type="SAM" id="Phobius"/>
    </source>
</evidence>
<evidence type="ECO:0000313" key="2">
    <source>
        <dbReference type="EMBL" id="NMC63458.1"/>
    </source>
</evidence>
<dbReference type="AlphaFoldDB" id="A0A7X9FSE2"/>
<evidence type="ECO:0000313" key="3">
    <source>
        <dbReference type="Proteomes" id="UP000524246"/>
    </source>
</evidence>
<dbReference type="EMBL" id="JAAZON010000442">
    <property type="protein sequence ID" value="NMC63458.1"/>
    <property type="molecule type" value="Genomic_DNA"/>
</dbReference>
<proteinExistence type="predicted"/>
<name>A0A7X9FSE2_9DELT</name>
<feature type="non-terminal residue" evidence="2">
    <location>
        <position position="111"/>
    </location>
</feature>
<reference evidence="2 3" key="1">
    <citation type="journal article" date="2020" name="Biotechnol. Biofuels">
        <title>New insights from the biogas microbiome by comprehensive genome-resolved metagenomics of nearly 1600 species originating from multiple anaerobic digesters.</title>
        <authorList>
            <person name="Campanaro S."/>
            <person name="Treu L."/>
            <person name="Rodriguez-R L.M."/>
            <person name="Kovalovszki A."/>
            <person name="Ziels R.M."/>
            <person name="Maus I."/>
            <person name="Zhu X."/>
            <person name="Kougias P.G."/>
            <person name="Basile A."/>
            <person name="Luo G."/>
            <person name="Schluter A."/>
            <person name="Konstantinidis K.T."/>
            <person name="Angelidaki I."/>
        </authorList>
    </citation>
    <scope>NUCLEOTIDE SEQUENCE [LARGE SCALE GENOMIC DNA]</scope>
    <source>
        <strain evidence="2">AS27yjCOA_65</strain>
    </source>
</reference>
<feature type="transmembrane region" description="Helical" evidence="1">
    <location>
        <begin position="12"/>
        <end position="31"/>
    </location>
</feature>
<sequence length="111" mass="11899">MAKTFTSKANQLVCAINSLALMLTLPSLVILCSPISGIAQDESIPIATSTPVGGEPLCNEEFEIPCVQWEEGVYLDEAKTVQALKMDEEGNFVFGCCSKSLYSAPSETDDC</sequence>
<accession>A0A7X9FSE2</accession>
<comment type="caution">
    <text evidence="2">The sequence shown here is derived from an EMBL/GenBank/DDBJ whole genome shotgun (WGS) entry which is preliminary data.</text>
</comment>
<keyword evidence="1" id="KW-0812">Transmembrane</keyword>
<keyword evidence="1" id="KW-0472">Membrane</keyword>
<keyword evidence="1" id="KW-1133">Transmembrane helix</keyword>
<protein>
    <submittedName>
        <fullName evidence="2">Uncharacterized protein</fullName>
    </submittedName>
</protein>
<organism evidence="2 3">
    <name type="scientific">SAR324 cluster bacterium</name>
    <dbReference type="NCBI Taxonomy" id="2024889"/>
    <lineage>
        <taxon>Bacteria</taxon>
        <taxon>Deltaproteobacteria</taxon>
        <taxon>SAR324 cluster</taxon>
    </lineage>
</organism>
<gene>
    <name evidence="2" type="ORF">GYA55_09870</name>
</gene>
<dbReference type="Proteomes" id="UP000524246">
    <property type="component" value="Unassembled WGS sequence"/>
</dbReference>